<dbReference type="Proteomes" id="UP000192477">
    <property type="component" value="Unassembled WGS sequence"/>
</dbReference>
<dbReference type="AlphaFoldDB" id="A0A1V8YLQ5"/>
<gene>
    <name evidence="2" type="ORF">BH747_00100</name>
</gene>
<protein>
    <submittedName>
        <fullName evidence="2">Uncharacterized protein</fullName>
    </submittedName>
</protein>
<accession>A0A1V8YLQ5</accession>
<evidence type="ECO:0000313" key="2">
    <source>
        <dbReference type="EMBL" id="OQO71271.1"/>
    </source>
</evidence>
<sequence length="325" mass="37962">MDNPNEVNPALKRKICSKDDKQKLFTRHAQEIPEMKISSHKDFTEKNGVREKNFMKWTKGAPEIRELIKKYHGCMRHGIRYDAAYKIKCVNLYKQWKFEGKCNNRWEFCVKNRLPYKSFCHWIKDYPKIIELEKKIYEKHKTYTDTMGELASGLENVPSNPPVSEELLPRAKTPELVETSRSSTSTYLSEDLSQSDCQKIIEEVTQIAENSGVNEEYKTIDIQELNEMLYLLGPDINDQTDLSNINSEIIDETTMEQSITQNQKRISDQVSYALKRKLDQSAKMSNEQINPAQRSMMNQRIDSASLVKKQKTALETRIFTSYYSR</sequence>
<organism evidence="2 3">
    <name type="scientific">Enterococcus villorum</name>
    <dbReference type="NCBI Taxonomy" id="112904"/>
    <lineage>
        <taxon>Bacteria</taxon>
        <taxon>Bacillati</taxon>
        <taxon>Bacillota</taxon>
        <taxon>Bacilli</taxon>
        <taxon>Lactobacillales</taxon>
        <taxon>Enterococcaceae</taxon>
        <taxon>Enterococcus</taxon>
    </lineage>
</organism>
<comment type="caution">
    <text evidence="2">The sequence shown here is derived from an EMBL/GenBank/DDBJ whole genome shotgun (WGS) entry which is preliminary data.</text>
</comment>
<reference evidence="2 3" key="1">
    <citation type="journal article" date="2017" name="BMC Microbiol.">
        <title>Comparative genomics of Enterococcus spp. isolated from bovine feces.</title>
        <authorList>
            <person name="Beukers A.G."/>
            <person name="Zaheer R."/>
            <person name="Goji N."/>
            <person name="Amoako K.K."/>
            <person name="Chaves A.V."/>
            <person name="Ward M.P."/>
            <person name="McAllister T.A."/>
        </authorList>
    </citation>
    <scope>NUCLEOTIDE SEQUENCE [LARGE SCALE GENOMIC DNA]</scope>
    <source>
        <strain evidence="2 3">F1129D 143</strain>
    </source>
</reference>
<evidence type="ECO:0000313" key="3">
    <source>
        <dbReference type="Proteomes" id="UP000192477"/>
    </source>
</evidence>
<dbReference type="EMBL" id="MJEA01000001">
    <property type="protein sequence ID" value="OQO71271.1"/>
    <property type="molecule type" value="Genomic_DNA"/>
</dbReference>
<dbReference type="RefSeq" id="WP_081181268.1">
    <property type="nucleotide sequence ID" value="NZ_MJEA01000001.1"/>
</dbReference>
<proteinExistence type="predicted"/>
<name>A0A1V8YLQ5_9ENTE</name>
<evidence type="ECO:0000256" key="1">
    <source>
        <dbReference type="SAM" id="MobiDB-lite"/>
    </source>
</evidence>
<dbReference type="OrthoDB" id="9782022at2"/>
<feature type="region of interest" description="Disordered" evidence="1">
    <location>
        <begin position="153"/>
        <end position="188"/>
    </location>
</feature>
<feature type="compositionally biased region" description="Polar residues" evidence="1">
    <location>
        <begin position="179"/>
        <end position="188"/>
    </location>
</feature>